<dbReference type="Pfam" id="PF18911">
    <property type="entry name" value="PKD_4"/>
    <property type="match status" value="1"/>
</dbReference>
<dbReference type="AlphaFoldDB" id="A0A1T4LU67"/>
<evidence type="ECO:0000313" key="2">
    <source>
        <dbReference type="EMBL" id="SJZ58242.1"/>
    </source>
</evidence>
<dbReference type="PROSITE" id="PS50093">
    <property type="entry name" value="PKD"/>
    <property type="match status" value="2"/>
</dbReference>
<dbReference type="EMBL" id="FUWH01000003">
    <property type="protein sequence ID" value="SJZ58242.1"/>
    <property type="molecule type" value="Genomic_DNA"/>
</dbReference>
<sequence length="1172" mass="123731">NPVVGTGAWTQVSGPTTASFNNAAQYNTTVTGLSSGTYQFRWTISNSPCASSNDVVTVSIDPATVPGTLSSNNTVCATSNNGTINLSGYTGTIVRWESSTDNGNTWNTIANTTAAHTYNNLNTTTQFRAFVKSGVCAEAASNIVTITVDQPVIPGTLTGDNTICAGTNSGSISLSASSGNVSHWEYSTNNGSSWNIIANTGLSLTYQNLSTTTLYRALIVNGTCASVYTNIVMINVAQPVTTANAGPAQVICGSSSVMLAANQPASGTGTWISLLGPSAVSFNNNTLANATVSGLIPGQYQLAWIVSNGVCPSSISSTVITIDAATVGGTVAGSTTVCEGASGSVSLSGYTGNVTAWQTSTDLGQTWNTISNNTSVFTYTNITTTTQFRAIVQNGSCNIAYSGIAAITVNSKPDAGTLAAGNTVCVTGNQGKLQLSGYNGIISHWESSTDNGNSWSAIQHTVSEYQFNNLTNTTQYRVQVQNGVCAPAYSNPVTIATDAATVSGTLKGDAAVCAGKNNGNITLSGNTGAVMHWEVSENNGATWRVLNLQSNVYAYSDLSVTSVFRALVQNGVCAAAYSNPVTITVSQVPTQANAGADQLFCNGTQTAQLIANIPADGNGRWSMISGPANAFIVNRNLSATTVNGLRAGTYQFAWTISNGSCVASVDTVKITVDTIRAGFKLTSIFDCGKTTFNFADTTQTVSRIASWKWSLTPGDTVTTKNHNVSFTQPGDHSVSLTTTSINGCSNTIKADFKVDIYEFPKVDINMIGDACKDQLLQLTPSVNSKDSIAYMLWKLGNGVNANDMVVNAQYTSEGSYTVRLIVSTINNCFDSAYKSINIHPTPSITISKDQQICKGDTVRLTASGAVNYIWMDQNNNVVCNGCSETSIKPALSGQYKVVGYNQFGCSEVKTTSVRVIQPFRMNAIQGDTICVGQSRRLSATGASNYKWYPETGLSNTTIATPVAQPLETTTYKVIGKDNYNCFTDTAEVKIVVGRPTPFSLGKDTIVTAGNNYQLKILSGAKDIVKWRWSGSPAITCPTCPEPQIRVSEDACITCTAINIYGCASTDTVCIKTFCPATELFVPNAFSPDGDGINDLLIVQGKGIKMIRSFRIFNRWGQVVFEKSNFLPGDAASAWDGKIMGRPANADVFVYVCEVICEKGLPSIFKGNVTILK</sequence>
<dbReference type="CDD" id="cd00146">
    <property type="entry name" value="PKD"/>
    <property type="match status" value="1"/>
</dbReference>
<organism evidence="2 3">
    <name type="scientific">Sediminibacterium ginsengisoli</name>
    <dbReference type="NCBI Taxonomy" id="413434"/>
    <lineage>
        <taxon>Bacteria</taxon>
        <taxon>Pseudomonadati</taxon>
        <taxon>Bacteroidota</taxon>
        <taxon>Chitinophagia</taxon>
        <taxon>Chitinophagales</taxon>
        <taxon>Chitinophagaceae</taxon>
        <taxon>Sediminibacterium</taxon>
    </lineage>
</organism>
<dbReference type="InterPro" id="IPR022409">
    <property type="entry name" value="PKD/Chitinase_dom"/>
</dbReference>
<dbReference type="InterPro" id="IPR000601">
    <property type="entry name" value="PKD_dom"/>
</dbReference>
<reference evidence="2 3" key="1">
    <citation type="submission" date="2017-02" db="EMBL/GenBank/DDBJ databases">
        <authorList>
            <person name="Peterson S.W."/>
        </authorList>
    </citation>
    <scope>NUCLEOTIDE SEQUENCE [LARGE SCALE GENOMIC DNA]</scope>
    <source>
        <strain evidence="2 3">DSM 22335</strain>
    </source>
</reference>
<evidence type="ECO:0000259" key="1">
    <source>
        <dbReference type="PROSITE" id="PS50093"/>
    </source>
</evidence>
<dbReference type="Pfam" id="PF22352">
    <property type="entry name" value="K319L-like_PKD"/>
    <property type="match status" value="1"/>
</dbReference>
<protein>
    <submittedName>
        <fullName evidence="2">Gliding motility-associated C-terminal domain-containing protein</fullName>
    </submittedName>
</protein>
<dbReference type="RefSeq" id="WP_078830516.1">
    <property type="nucleotide sequence ID" value="NZ_FUWH01000003.1"/>
</dbReference>
<dbReference type="Gene3D" id="2.60.40.10">
    <property type="entry name" value="Immunoglobulins"/>
    <property type="match status" value="5"/>
</dbReference>
<evidence type="ECO:0000313" key="3">
    <source>
        <dbReference type="Proteomes" id="UP000190888"/>
    </source>
</evidence>
<dbReference type="InterPro" id="IPR035986">
    <property type="entry name" value="PKD_dom_sf"/>
</dbReference>
<proteinExistence type="predicted"/>
<feature type="domain" description="PKD" evidence="1">
    <location>
        <begin position="793"/>
        <end position="823"/>
    </location>
</feature>
<dbReference type="SMART" id="SM00089">
    <property type="entry name" value="PKD"/>
    <property type="match status" value="3"/>
</dbReference>
<name>A0A1T4LU67_9BACT</name>
<dbReference type="Proteomes" id="UP000190888">
    <property type="component" value="Unassembled WGS sequence"/>
</dbReference>
<dbReference type="Pfam" id="PF13585">
    <property type="entry name" value="CHU_C"/>
    <property type="match status" value="1"/>
</dbReference>
<dbReference type="SUPFAM" id="SSF49299">
    <property type="entry name" value="PKD domain"/>
    <property type="match status" value="2"/>
</dbReference>
<accession>A0A1T4LU67</accession>
<feature type="non-terminal residue" evidence="2">
    <location>
        <position position="1"/>
    </location>
</feature>
<feature type="domain" description="PKD" evidence="1">
    <location>
        <begin position="705"/>
        <end position="754"/>
    </location>
</feature>
<dbReference type="InterPro" id="IPR013783">
    <property type="entry name" value="Ig-like_fold"/>
</dbReference>
<keyword evidence="3" id="KW-1185">Reference proteome</keyword>
<dbReference type="InterPro" id="IPR036278">
    <property type="entry name" value="Sialidase_sf"/>
</dbReference>
<dbReference type="OrthoDB" id="7794186at2"/>
<dbReference type="STRING" id="413434.SAMN04488132_1031"/>
<gene>
    <name evidence="2" type="ORF">SAMN04488132_1031</name>
</gene>
<dbReference type="SUPFAM" id="SSF50939">
    <property type="entry name" value="Sialidases"/>
    <property type="match status" value="1"/>
</dbReference>